<accession>A0A915IM95</accession>
<proteinExistence type="predicted"/>
<name>A0A915IM95_ROMCU</name>
<protein>
    <submittedName>
        <fullName evidence="2">Uncharacterized protein</fullName>
    </submittedName>
</protein>
<sequence>MYICNLFTLHPIIFNKDLHIETKVEDIQLDETDYAWNLHSGFHLYLCLLRNIDFQNCLSFLAPIYAYPLPTTASGHALTANELLDQPMSTIAPEPLDDELLETPLFNLNIAKLPAMVTTSSPTSPPVQAHLTVSATSVNEFMKLTLDNISSLDRSRRK</sequence>
<evidence type="ECO:0000313" key="1">
    <source>
        <dbReference type="Proteomes" id="UP000887565"/>
    </source>
</evidence>
<organism evidence="1 2">
    <name type="scientific">Romanomermis culicivorax</name>
    <name type="common">Nematode worm</name>
    <dbReference type="NCBI Taxonomy" id="13658"/>
    <lineage>
        <taxon>Eukaryota</taxon>
        <taxon>Metazoa</taxon>
        <taxon>Ecdysozoa</taxon>
        <taxon>Nematoda</taxon>
        <taxon>Enoplea</taxon>
        <taxon>Dorylaimia</taxon>
        <taxon>Mermithida</taxon>
        <taxon>Mermithoidea</taxon>
        <taxon>Mermithidae</taxon>
        <taxon>Romanomermis</taxon>
    </lineage>
</organism>
<reference evidence="2" key="1">
    <citation type="submission" date="2022-11" db="UniProtKB">
        <authorList>
            <consortium name="WormBaseParasite"/>
        </authorList>
    </citation>
    <scope>IDENTIFICATION</scope>
</reference>
<dbReference type="AlphaFoldDB" id="A0A915IM95"/>
<evidence type="ECO:0000313" key="2">
    <source>
        <dbReference type="WBParaSite" id="nRc.2.0.1.t15096-RA"/>
    </source>
</evidence>
<dbReference type="WBParaSite" id="nRc.2.0.1.t15096-RA">
    <property type="protein sequence ID" value="nRc.2.0.1.t15096-RA"/>
    <property type="gene ID" value="nRc.2.0.1.g15096"/>
</dbReference>
<dbReference type="Proteomes" id="UP000887565">
    <property type="component" value="Unplaced"/>
</dbReference>
<keyword evidence="1" id="KW-1185">Reference proteome</keyword>